<organism evidence="2">
    <name type="scientific">marine sediment metagenome</name>
    <dbReference type="NCBI Taxonomy" id="412755"/>
    <lineage>
        <taxon>unclassified sequences</taxon>
        <taxon>metagenomes</taxon>
        <taxon>ecological metagenomes</taxon>
    </lineage>
</organism>
<name>A0A0F9W3V2_9ZZZZ</name>
<gene>
    <name evidence="2" type="ORF">LCGC14_0407900</name>
</gene>
<proteinExistence type="predicted"/>
<evidence type="ECO:0000313" key="2">
    <source>
        <dbReference type="EMBL" id="KKN72738.1"/>
    </source>
</evidence>
<accession>A0A0F9W3V2</accession>
<comment type="caution">
    <text evidence="2">The sequence shown here is derived from an EMBL/GenBank/DDBJ whole genome shotgun (WGS) entry which is preliminary data.</text>
</comment>
<reference evidence="2" key="1">
    <citation type="journal article" date="2015" name="Nature">
        <title>Complex archaea that bridge the gap between prokaryotes and eukaryotes.</title>
        <authorList>
            <person name="Spang A."/>
            <person name="Saw J.H."/>
            <person name="Jorgensen S.L."/>
            <person name="Zaremba-Niedzwiedzka K."/>
            <person name="Martijn J."/>
            <person name="Lind A.E."/>
            <person name="van Eijk R."/>
            <person name="Schleper C."/>
            <person name="Guy L."/>
            <person name="Ettema T.J."/>
        </authorList>
    </citation>
    <scope>NUCLEOTIDE SEQUENCE</scope>
</reference>
<protein>
    <submittedName>
        <fullName evidence="2">Uncharacterized protein</fullName>
    </submittedName>
</protein>
<dbReference type="AlphaFoldDB" id="A0A0F9W3V2"/>
<feature type="region of interest" description="Disordered" evidence="1">
    <location>
        <begin position="73"/>
        <end position="111"/>
    </location>
</feature>
<evidence type="ECO:0000256" key="1">
    <source>
        <dbReference type="SAM" id="MobiDB-lite"/>
    </source>
</evidence>
<dbReference type="EMBL" id="LAZR01000356">
    <property type="protein sequence ID" value="KKN72738.1"/>
    <property type="molecule type" value="Genomic_DNA"/>
</dbReference>
<sequence>MTEHQWRAPAGVRALGRACSAETLWRGEDVRSFAQGVFNLEEPAPTSPTFEARAKIWRDQANGLISIAEAQRRSAAIGAPPTRAKGSPARSSAPARPRHSRPAPNASRQYAGTMATTAARDDRLTPNAKAMLQVIRARCGKGRETSTCKATLGSIMSRSARTIRRYLVDLVRWGYLEVETRRTARGLHTGLVIRITEKTLPFFAETKGLARWLAETEPFKPFAASKPAGHRVTFLTPKNESQKDSLLQGKEWLSRTVMWRPPAPQ</sequence>